<dbReference type="PANTHER" id="PTHR37530">
    <property type="entry name" value="OUTER MEMBRANE PROTEIN SLP"/>
    <property type="match status" value="1"/>
</dbReference>
<feature type="chain" id="PRO_5014611371" description="Starvation-inducible protein" evidence="1">
    <location>
        <begin position="21"/>
        <end position="185"/>
    </location>
</feature>
<dbReference type="NCBIfam" id="TIGR00752">
    <property type="entry name" value="slp"/>
    <property type="match status" value="1"/>
</dbReference>
<dbReference type="PROSITE" id="PS51257">
    <property type="entry name" value="PROKAR_LIPOPROTEIN"/>
    <property type="match status" value="1"/>
</dbReference>
<evidence type="ECO:0000256" key="1">
    <source>
        <dbReference type="SAM" id="SignalP"/>
    </source>
</evidence>
<evidence type="ECO:0008006" key="4">
    <source>
        <dbReference type="Google" id="ProtNLM"/>
    </source>
</evidence>
<dbReference type="OrthoDB" id="5295757at2"/>
<reference evidence="2 3" key="1">
    <citation type="submission" date="2017-11" db="EMBL/GenBank/DDBJ databases">
        <title>Reclassification of Bisgaard taxon 5 as Caviibacterium pharyngocola gen. nov., sp. nov.</title>
        <authorList>
            <person name="Christensen H."/>
        </authorList>
    </citation>
    <scope>NUCLEOTIDE SEQUENCE [LARGE SCALE GENOMIC DNA]</scope>
    <source>
        <strain evidence="2 3">7_3</strain>
    </source>
</reference>
<organism evidence="2 3">
    <name type="scientific">Caviibacterium pharyngocola</name>
    <dbReference type="NCBI Taxonomy" id="28159"/>
    <lineage>
        <taxon>Bacteria</taxon>
        <taxon>Pseudomonadati</taxon>
        <taxon>Pseudomonadota</taxon>
        <taxon>Gammaproteobacteria</taxon>
        <taxon>Pasteurellales</taxon>
        <taxon>Pasteurellaceae</taxon>
        <taxon>Caviibacterium</taxon>
    </lineage>
</organism>
<dbReference type="GO" id="GO:0019867">
    <property type="term" value="C:outer membrane"/>
    <property type="evidence" value="ECO:0007669"/>
    <property type="project" value="InterPro"/>
</dbReference>
<proteinExistence type="predicted"/>
<name>A0A2M8RV08_9PAST</name>
<dbReference type="PIRSF" id="PIRSF004982">
    <property type="entry name" value="SlP"/>
    <property type="match status" value="1"/>
</dbReference>
<dbReference type="Pfam" id="PF03843">
    <property type="entry name" value="Slp"/>
    <property type="match status" value="1"/>
</dbReference>
<gene>
    <name evidence="2" type="ORF">CVP04_07975</name>
</gene>
<dbReference type="Proteomes" id="UP000230282">
    <property type="component" value="Unassembled WGS sequence"/>
</dbReference>
<protein>
    <recommendedName>
        <fullName evidence="4">Starvation-inducible protein</fullName>
    </recommendedName>
</protein>
<evidence type="ECO:0000313" key="2">
    <source>
        <dbReference type="EMBL" id="PJG82730.1"/>
    </source>
</evidence>
<accession>A0A2M8RV08</accession>
<comment type="caution">
    <text evidence="2">The sequence shown here is derived from an EMBL/GenBank/DDBJ whole genome shotgun (WGS) entry which is preliminary data.</text>
</comment>
<dbReference type="AlphaFoldDB" id="A0A2M8RV08"/>
<keyword evidence="3" id="KW-1185">Reference proteome</keyword>
<dbReference type="PANTHER" id="PTHR37530:SF1">
    <property type="entry name" value="OUTER MEMBRANE PROTEIN SLP"/>
    <property type="match status" value="1"/>
</dbReference>
<keyword evidence="1" id="KW-0732">Signal</keyword>
<evidence type="ECO:0000313" key="3">
    <source>
        <dbReference type="Proteomes" id="UP000230282"/>
    </source>
</evidence>
<sequence>MKKYLFLSIAALSLTACISAPPGLERSPFTIQRLAQIQAEDYACQCKKARLGGKILAATALKDKTKLEILSLSISTYSAKPLLDSSVDGRFIAYLPGFVDPAMLKDRYITVAGALSGPENGKIDQADYAYPVVNTERYKLWRLVQEYYYDPDDWDDYWGARHSRWGWGWGSPFWRPEPRLRYNLY</sequence>
<feature type="signal peptide" evidence="1">
    <location>
        <begin position="1"/>
        <end position="20"/>
    </location>
</feature>
<dbReference type="InterPro" id="IPR004658">
    <property type="entry name" value="OMP_Slp"/>
</dbReference>
<dbReference type="EMBL" id="PHGZ01000015">
    <property type="protein sequence ID" value="PJG82730.1"/>
    <property type="molecule type" value="Genomic_DNA"/>
</dbReference>
<dbReference type="RefSeq" id="WP_100296988.1">
    <property type="nucleotide sequence ID" value="NZ_PHGZ01000015.1"/>
</dbReference>